<feature type="non-terminal residue" evidence="1">
    <location>
        <position position="207"/>
    </location>
</feature>
<reference evidence="1" key="1">
    <citation type="submission" date="2018-05" db="EMBL/GenBank/DDBJ databases">
        <authorList>
            <person name="Lanie J.A."/>
            <person name="Ng W.-L."/>
            <person name="Kazmierczak K.M."/>
            <person name="Andrzejewski T.M."/>
            <person name="Davidsen T.M."/>
            <person name="Wayne K.J."/>
            <person name="Tettelin H."/>
            <person name="Glass J.I."/>
            <person name="Rusch D."/>
            <person name="Podicherti R."/>
            <person name="Tsui H.-C.T."/>
            <person name="Winkler M.E."/>
        </authorList>
    </citation>
    <scope>NUCLEOTIDE SEQUENCE</scope>
</reference>
<dbReference type="EMBL" id="UINC01170471">
    <property type="protein sequence ID" value="SVD74526.1"/>
    <property type="molecule type" value="Genomic_DNA"/>
</dbReference>
<proteinExistence type="predicted"/>
<organism evidence="1">
    <name type="scientific">marine metagenome</name>
    <dbReference type="NCBI Taxonomy" id="408172"/>
    <lineage>
        <taxon>unclassified sequences</taxon>
        <taxon>metagenomes</taxon>
        <taxon>ecological metagenomes</taxon>
    </lineage>
</organism>
<sequence length="207" mass="21364">MTKLYIDSDTVYTIELASGAADTTVTTSGTGTSLINTSAGGQHVLNSLTAGANITLTDDDAGNLTIAATEDNLTNNDTDDLSEGSTNQYFTDARVMTSLETVSGHVLPSADITYDLGSSAKQWKDIYVGPGSLYVNGQKLLSTETGIVNLTTDPSENLNVQAGGTITMLSTGAVTTMQDATVNLGPADNSGTINARGDLNVIGNMDI</sequence>
<protein>
    <submittedName>
        <fullName evidence="1">Uncharacterized protein</fullName>
    </submittedName>
</protein>
<accession>A0A382XU24</accession>
<gene>
    <name evidence="1" type="ORF">METZ01_LOCUS427380</name>
</gene>
<name>A0A382XU24_9ZZZZ</name>
<evidence type="ECO:0000313" key="1">
    <source>
        <dbReference type="EMBL" id="SVD74526.1"/>
    </source>
</evidence>
<dbReference type="AlphaFoldDB" id="A0A382XU24"/>